<sequence>MTNNFVVFVRINSQKSSDSKLLYEKAFYRCSRRPCRQSQGRGIRRSYTRCTGCPARFHVHRYNDHLMLTAHYLEHHHPRGKFIYDRLPVNRRLTNEELKECSTLLKYGAPSSEIRQYVADHFGKDVYNYPVKCQPPLLSRFHVRRYNDHLMVTSYYLEHNHPRSKFIFDSLPVNRGLATEELNECSTILKHGAPSLEIRQYVADHFGKVLTIQDVYNYRVKFPTPFVSRYFNRGKHPAPSTTVAQSCAIHVRNTTYRDQCRFPCLIQNCTNLPEWLLKVKMDVRTVTAVQLANLRTVKYRVHQVTTDSDSNTLPVGTESLLNALLDTPNEGCILLTSWVDNLIGLFKKRSDVGPIEHLEVHQEMGELVAGEELLKGLYEELVIFRSTRGATVYHAEKDRIGLAQRDLNPQRIAKWCTSDTSEDNRDGQGRNYQEMGELVAGEELLKGLYEELVIFRSTRGATVYHAEKDRIGLAQRDLNPQRIAKWCTSDTSEDNRDGQGRNYGSERWVAAPRSVPFAGYSMRLVSTEDYTVKLTISFLIWQIVRGLVDFSHFSFVFPWTSESFAISVANRGKRDFPGGCCRGPERRLRPPSKGPREAGDWQFQIVSGCRVLEAFPDVESSSEVVTWVRISELRLYCLLRKQTMFVISTTFNSPALSNHNPDIACQWQRARSLLHCKCFCGFARSAQPFPHPEIPASDVHLHTPSPNSSQMMTSTFSMLYLASEADNRQALYPYHSTGLNVQQRGIGVPPRFRLDYCKLFGELDHFVLQALRWRITPSSCDCCVANDASASSRAVCASSSTLNWPVALAKLNWEPSAGYTFAELVRQQLRAPHSVQYRQSPIQRLLQAGEEHGPSDIIPVISLLAVIGFFSEVALYREMAYNCFVPEKECLVFVLPKHMNRNEKM</sequence>
<accession>G7Y557</accession>
<dbReference type="InterPro" id="IPR052579">
    <property type="entry name" value="Zinc_finger_SWIM"/>
</dbReference>
<evidence type="ECO:0000313" key="2">
    <source>
        <dbReference type="Proteomes" id="UP000008909"/>
    </source>
</evidence>
<keyword evidence="2" id="KW-1185">Reference proteome</keyword>
<evidence type="ECO:0000313" key="1">
    <source>
        <dbReference type="EMBL" id="GAA48084.1"/>
    </source>
</evidence>
<reference evidence="1" key="1">
    <citation type="journal article" date="2011" name="Genome Biol.">
        <title>The draft genome of the carcinogenic human liver fluke Clonorchis sinensis.</title>
        <authorList>
            <person name="Wang X."/>
            <person name="Chen W."/>
            <person name="Huang Y."/>
            <person name="Sun J."/>
            <person name="Men J."/>
            <person name="Liu H."/>
            <person name="Luo F."/>
            <person name="Guo L."/>
            <person name="Lv X."/>
            <person name="Deng C."/>
            <person name="Zhou C."/>
            <person name="Fan Y."/>
            <person name="Li X."/>
            <person name="Huang L."/>
            <person name="Hu Y."/>
            <person name="Liang C."/>
            <person name="Hu X."/>
            <person name="Xu J."/>
            <person name="Yu X."/>
        </authorList>
    </citation>
    <scope>NUCLEOTIDE SEQUENCE [LARGE SCALE GENOMIC DNA]</scope>
    <source>
        <strain evidence="1">Henan</strain>
    </source>
</reference>
<proteinExistence type="predicted"/>
<dbReference type="Proteomes" id="UP000008909">
    <property type="component" value="Unassembled WGS sequence"/>
</dbReference>
<protein>
    <submittedName>
        <fullName evidence="1">Uncharacterized protein</fullName>
    </submittedName>
</protein>
<organism evidence="1 2">
    <name type="scientific">Clonorchis sinensis</name>
    <name type="common">Chinese liver fluke</name>
    <dbReference type="NCBI Taxonomy" id="79923"/>
    <lineage>
        <taxon>Eukaryota</taxon>
        <taxon>Metazoa</taxon>
        <taxon>Spiralia</taxon>
        <taxon>Lophotrochozoa</taxon>
        <taxon>Platyhelminthes</taxon>
        <taxon>Trematoda</taxon>
        <taxon>Digenea</taxon>
        <taxon>Opisthorchiida</taxon>
        <taxon>Opisthorchiata</taxon>
        <taxon>Opisthorchiidae</taxon>
        <taxon>Clonorchis</taxon>
    </lineage>
</organism>
<dbReference type="PANTHER" id="PTHR31569">
    <property type="entry name" value="SWIM-TYPE DOMAIN-CONTAINING PROTEIN"/>
    <property type="match status" value="1"/>
</dbReference>
<reference key="2">
    <citation type="submission" date="2011-10" db="EMBL/GenBank/DDBJ databases">
        <title>The genome and transcriptome sequence of Clonorchis sinensis provide insights into the carcinogenic liver fluke.</title>
        <authorList>
            <person name="Wang X."/>
            <person name="Huang Y."/>
            <person name="Chen W."/>
            <person name="Liu H."/>
            <person name="Guo L."/>
            <person name="Chen Y."/>
            <person name="Luo F."/>
            <person name="Zhou W."/>
            <person name="Sun J."/>
            <person name="Mao Q."/>
            <person name="Liang P."/>
            <person name="Zhou C."/>
            <person name="Tian Y."/>
            <person name="Men J."/>
            <person name="Lv X."/>
            <person name="Huang L."/>
            <person name="Zhou J."/>
            <person name="Hu Y."/>
            <person name="Li R."/>
            <person name="Zhang F."/>
            <person name="Lei H."/>
            <person name="Li X."/>
            <person name="Hu X."/>
            <person name="Liang C."/>
            <person name="Xu J."/>
            <person name="Wu Z."/>
            <person name="Yu X."/>
        </authorList>
    </citation>
    <scope>NUCLEOTIDE SEQUENCE</scope>
    <source>
        <strain>Henan</strain>
    </source>
</reference>
<dbReference type="EMBL" id="DF142868">
    <property type="protein sequence ID" value="GAA48084.1"/>
    <property type="molecule type" value="Genomic_DNA"/>
</dbReference>
<dbReference type="PANTHER" id="PTHR31569:SF4">
    <property type="entry name" value="SWIM-TYPE DOMAIN-CONTAINING PROTEIN"/>
    <property type="match status" value="1"/>
</dbReference>
<name>G7Y557_CLOSI</name>
<gene>
    <name evidence="1" type="ORF">CLF_101157</name>
</gene>
<dbReference type="AlphaFoldDB" id="G7Y557"/>